<dbReference type="Proteomes" id="UP000759131">
    <property type="component" value="Unassembled WGS sequence"/>
</dbReference>
<sequence length="37" mass="4070">MRLALSQLTAITCGRPSLSLVKNTLKNLPAKMCRQLV</sequence>
<proteinExistence type="predicted"/>
<reference evidence="1" key="1">
    <citation type="submission" date="2020-11" db="EMBL/GenBank/DDBJ databases">
        <authorList>
            <person name="Tran Van P."/>
        </authorList>
    </citation>
    <scope>NUCLEOTIDE SEQUENCE</scope>
</reference>
<protein>
    <submittedName>
        <fullName evidence="1">Uncharacterized protein</fullName>
    </submittedName>
</protein>
<organism evidence="1">
    <name type="scientific">Medioppia subpectinata</name>
    <dbReference type="NCBI Taxonomy" id="1979941"/>
    <lineage>
        <taxon>Eukaryota</taxon>
        <taxon>Metazoa</taxon>
        <taxon>Ecdysozoa</taxon>
        <taxon>Arthropoda</taxon>
        <taxon>Chelicerata</taxon>
        <taxon>Arachnida</taxon>
        <taxon>Acari</taxon>
        <taxon>Acariformes</taxon>
        <taxon>Sarcoptiformes</taxon>
        <taxon>Oribatida</taxon>
        <taxon>Brachypylina</taxon>
        <taxon>Oppioidea</taxon>
        <taxon>Oppiidae</taxon>
        <taxon>Medioppia</taxon>
    </lineage>
</organism>
<keyword evidence="2" id="KW-1185">Reference proteome</keyword>
<dbReference type="EMBL" id="CAJPIZ010010869">
    <property type="protein sequence ID" value="CAG2112795.1"/>
    <property type="molecule type" value="Genomic_DNA"/>
</dbReference>
<dbReference type="EMBL" id="OC865444">
    <property type="protein sequence ID" value="CAD7632365.1"/>
    <property type="molecule type" value="Genomic_DNA"/>
</dbReference>
<evidence type="ECO:0000313" key="1">
    <source>
        <dbReference type="EMBL" id="CAD7632365.1"/>
    </source>
</evidence>
<dbReference type="AlphaFoldDB" id="A0A7R9Q502"/>
<evidence type="ECO:0000313" key="2">
    <source>
        <dbReference type="Proteomes" id="UP000759131"/>
    </source>
</evidence>
<gene>
    <name evidence="1" type="ORF">OSB1V03_LOCUS12768</name>
</gene>
<name>A0A7R9Q502_9ACAR</name>
<accession>A0A7R9Q502</accession>